<dbReference type="RefSeq" id="WP_041159874.1">
    <property type="nucleotide sequence ID" value="NZ_JXQB01000001.1"/>
</dbReference>
<name>A0A0C3A3V9_MYCCA</name>
<reference evidence="2 3" key="1">
    <citation type="submission" date="2015-01" db="EMBL/GenBank/DDBJ databases">
        <title>Draft Genome Sequence of Mycoplasma capricolum subsp. capricolum str. GM508D.</title>
        <authorList>
            <person name="Calcutt M.J."/>
            <person name="Foecking M.F."/>
        </authorList>
    </citation>
    <scope>NUCLEOTIDE SEQUENCE [LARGE SCALE GENOMIC DNA]</scope>
    <source>
        <strain evidence="2 3">GM508D</strain>
    </source>
</reference>
<comment type="caution">
    <text evidence="2">The sequence shown here is derived from an EMBL/GenBank/DDBJ whole genome shotgun (WGS) entry which is preliminary data.</text>
</comment>
<feature type="transmembrane region" description="Helical" evidence="1">
    <location>
        <begin position="64"/>
        <end position="90"/>
    </location>
</feature>
<dbReference type="EMBL" id="JXQB01000001">
    <property type="protein sequence ID" value="KIM14181.1"/>
    <property type="molecule type" value="Genomic_DNA"/>
</dbReference>
<organism evidence="2 3">
    <name type="scientific">Mycoplasma capricolum subsp. capricolum</name>
    <dbReference type="NCBI Taxonomy" id="40479"/>
    <lineage>
        <taxon>Bacteria</taxon>
        <taxon>Bacillati</taxon>
        <taxon>Mycoplasmatota</taxon>
        <taxon>Mollicutes</taxon>
        <taxon>Mycoplasmataceae</taxon>
        <taxon>Mycoplasma</taxon>
    </lineage>
</organism>
<dbReference type="AlphaFoldDB" id="A0A0C3A3V9"/>
<evidence type="ECO:0000313" key="3">
    <source>
        <dbReference type="Proteomes" id="UP000031975"/>
    </source>
</evidence>
<accession>A0A0C3A3V9</accession>
<gene>
    <name evidence="2" type="ORF">MCGM508_03885</name>
</gene>
<keyword evidence="1" id="KW-0472">Membrane</keyword>
<sequence length="148" mass="16163">MIKQNKKLDDTYKAGLILIIIGCSFTLLWAVIGFFSMIAGSLVASSITSSYPVDPNIDIVKTSITTAIMGVNIIVIIASIPALITLLFAIKSLKYQTYKYKLICGIMGILFGFLLGIIGGICLLVTNNKDEEEIIIKNKNDDDQITLK</sequence>
<protein>
    <submittedName>
        <fullName evidence="2">Membrane protein</fullName>
    </submittedName>
</protein>
<keyword evidence="1" id="KW-1133">Transmembrane helix</keyword>
<feature type="transmembrane region" description="Helical" evidence="1">
    <location>
        <begin position="102"/>
        <end position="126"/>
    </location>
</feature>
<dbReference type="Proteomes" id="UP000031975">
    <property type="component" value="Unassembled WGS sequence"/>
</dbReference>
<evidence type="ECO:0000256" key="1">
    <source>
        <dbReference type="SAM" id="Phobius"/>
    </source>
</evidence>
<feature type="transmembrane region" description="Helical" evidence="1">
    <location>
        <begin position="12"/>
        <end position="44"/>
    </location>
</feature>
<keyword evidence="1" id="KW-0812">Transmembrane</keyword>
<proteinExistence type="predicted"/>
<evidence type="ECO:0000313" key="2">
    <source>
        <dbReference type="EMBL" id="KIM14181.1"/>
    </source>
</evidence>